<feature type="transmembrane region" description="Helical" evidence="1">
    <location>
        <begin position="33"/>
        <end position="52"/>
    </location>
</feature>
<evidence type="ECO:0000313" key="3">
    <source>
        <dbReference type="Proteomes" id="UP000275356"/>
    </source>
</evidence>
<keyword evidence="1" id="KW-1133">Transmembrane helix</keyword>
<name>A0A3N2DB82_9MICO</name>
<dbReference type="AlphaFoldDB" id="A0A3N2DB82"/>
<protein>
    <recommendedName>
        <fullName evidence="4">FtsX-like permease family protein</fullName>
    </recommendedName>
</protein>
<feature type="transmembrane region" description="Helical" evidence="1">
    <location>
        <begin position="255"/>
        <end position="276"/>
    </location>
</feature>
<dbReference type="Proteomes" id="UP000275356">
    <property type="component" value="Unassembled WGS sequence"/>
</dbReference>
<dbReference type="RefSeq" id="WP_123739162.1">
    <property type="nucleotide sequence ID" value="NZ_RKHQ01000001.1"/>
</dbReference>
<accession>A0A3N2DB82</accession>
<gene>
    <name evidence="2" type="ORF">EDD28_1658</name>
</gene>
<reference evidence="2 3" key="1">
    <citation type="submission" date="2018-11" db="EMBL/GenBank/DDBJ databases">
        <title>Sequencing the genomes of 1000 actinobacteria strains.</title>
        <authorList>
            <person name="Klenk H.-P."/>
        </authorList>
    </citation>
    <scope>NUCLEOTIDE SEQUENCE [LARGE SCALE GENOMIC DNA]</scope>
    <source>
        <strain evidence="2 3">DSM 13521</strain>
    </source>
</reference>
<evidence type="ECO:0000256" key="1">
    <source>
        <dbReference type="SAM" id="Phobius"/>
    </source>
</evidence>
<evidence type="ECO:0008006" key="4">
    <source>
        <dbReference type="Google" id="ProtNLM"/>
    </source>
</evidence>
<evidence type="ECO:0000313" key="2">
    <source>
        <dbReference type="EMBL" id="ROR97065.1"/>
    </source>
</evidence>
<keyword evidence="1" id="KW-0472">Membrane</keyword>
<dbReference type="EMBL" id="RKHQ01000001">
    <property type="protein sequence ID" value="ROR97065.1"/>
    <property type="molecule type" value="Genomic_DNA"/>
</dbReference>
<keyword evidence="3" id="KW-1185">Reference proteome</keyword>
<proteinExistence type="predicted"/>
<organism evidence="2 3">
    <name type="scientific">Salana multivorans</name>
    <dbReference type="NCBI Taxonomy" id="120377"/>
    <lineage>
        <taxon>Bacteria</taxon>
        <taxon>Bacillati</taxon>
        <taxon>Actinomycetota</taxon>
        <taxon>Actinomycetes</taxon>
        <taxon>Micrococcales</taxon>
        <taxon>Beutenbergiaceae</taxon>
        <taxon>Salana</taxon>
    </lineage>
</organism>
<feature type="transmembrane region" description="Helical" evidence="1">
    <location>
        <begin position="329"/>
        <end position="352"/>
    </location>
</feature>
<comment type="caution">
    <text evidence="2">The sequence shown here is derived from an EMBL/GenBank/DDBJ whole genome shotgun (WGS) entry which is preliminary data.</text>
</comment>
<feature type="transmembrane region" description="Helical" evidence="1">
    <location>
        <begin position="297"/>
        <end position="317"/>
    </location>
</feature>
<sequence length="368" mass="38507">MPSRRLRLSRDVLARLGEPFRLGAAGKSWSRQLAVWGTASLLVLGALVLWQVRATLHHEYLASLDSGGNLVVLSGADGSGGVDAALCQEVRGWSVVMETGSVRRLGIYQVEQAPGTSLQVAEVDTQLVTVLASSRVEVRGEPSADAPAVLVGSSVVEVLGVGSGELSLRGIGPVNVVGAYSFAATTDTMERWILIPTAVSGPSDECWIQAREGWRGDLLDLLGQRLAGSSVDVTTVRSASPEESVDGALVVLDAWGLRALMLALGLLQAGLVVRVARPELALLRILGFGPLDRAAYLGARALRGLVIGLGVVSSAWLPLLVLTGAVDIAATYLSCCALVAGVGCWVLLLVLLGGMVAGRRTFFAIREI</sequence>
<keyword evidence="1" id="KW-0812">Transmembrane</keyword>